<keyword evidence="2" id="KW-1185">Reference proteome</keyword>
<dbReference type="EMBL" id="CP089977">
    <property type="protein sequence ID" value="UXZ04759.1"/>
    <property type="molecule type" value="Genomic_DNA"/>
</dbReference>
<gene>
    <name evidence="1" type="ORF">LU297_09390</name>
</gene>
<proteinExistence type="predicted"/>
<accession>A0ABY6F3Z7</accession>
<evidence type="ECO:0000313" key="2">
    <source>
        <dbReference type="Proteomes" id="UP001063782"/>
    </source>
</evidence>
<organism evidence="1 2">
    <name type="scientific">Moraxella nasicaprae</name>
    <dbReference type="NCBI Taxonomy" id="2904122"/>
    <lineage>
        <taxon>Bacteria</taxon>
        <taxon>Pseudomonadati</taxon>
        <taxon>Pseudomonadota</taxon>
        <taxon>Gammaproteobacteria</taxon>
        <taxon>Moraxellales</taxon>
        <taxon>Moraxellaceae</taxon>
        <taxon>Moraxella</taxon>
    </lineage>
</organism>
<sequence>MTLSQSINSSRSLPANSPSFKFNHWRNNQSANAEFGLVIRALPFS</sequence>
<name>A0ABY6F3Z7_9GAMM</name>
<protein>
    <submittedName>
        <fullName evidence="1">Uncharacterized protein</fullName>
    </submittedName>
</protein>
<evidence type="ECO:0000313" key="1">
    <source>
        <dbReference type="EMBL" id="UXZ04759.1"/>
    </source>
</evidence>
<dbReference type="RefSeq" id="WP_263076252.1">
    <property type="nucleotide sequence ID" value="NZ_CP089977.1"/>
</dbReference>
<dbReference type="Proteomes" id="UP001063782">
    <property type="component" value="Chromosome"/>
</dbReference>
<reference evidence="1" key="1">
    <citation type="submission" date="2021-12" db="EMBL/GenBank/DDBJ databases">
        <title>taxonomy of Moraxella sp. ZY201224.</title>
        <authorList>
            <person name="Li F."/>
        </authorList>
    </citation>
    <scope>NUCLEOTIDE SEQUENCE</scope>
    <source>
        <strain evidence="1">ZY201224</strain>
    </source>
</reference>